<feature type="non-terminal residue" evidence="1">
    <location>
        <position position="1"/>
    </location>
</feature>
<evidence type="ECO:0000313" key="1">
    <source>
        <dbReference type="EMBL" id="KKK58373.1"/>
    </source>
</evidence>
<dbReference type="Gene3D" id="3.40.50.150">
    <property type="entry name" value="Vaccinia Virus protein VP39"/>
    <property type="match status" value="1"/>
</dbReference>
<dbReference type="AlphaFoldDB" id="A0A0F8WNZ8"/>
<dbReference type="InterPro" id="IPR029063">
    <property type="entry name" value="SAM-dependent_MTases_sf"/>
</dbReference>
<organism evidence="1">
    <name type="scientific">marine sediment metagenome</name>
    <dbReference type="NCBI Taxonomy" id="412755"/>
    <lineage>
        <taxon>unclassified sequences</taxon>
        <taxon>metagenomes</taxon>
        <taxon>ecological metagenomes</taxon>
    </lineage>
</organism>
<proteinExistence type="predicted"/>
<evidence type="ECO:0008006" key="2">
    <source>
        <dbReference type="Google" id="ProtNLM"/>
    </source>
</evidence>
<reference evidence="1" key="1">
    <citation type="journal article" date="2015" name="Nature">
        <title>Complex archaea that bridge the gap between prokaryotes and eukaryotes.</title>
        <authorList>
            <person name="Spang A."/>
            <person name="Saw J.H."/>
            <person name="Jorgensen S.L."/>
            <person name="Zaremba-Niedzwiedzka K."/>
            <person name="Martijn J."/>
            <person name="Lind A.E."/>
            <person name="van Eijk R."/>
            <person name="Schleper C."/>
            <person name="Guy L."/>
            <person name="Ettema T.J."/>
        </authorList>
    </citation>
    <scope>NUCLEOTIDE SEQUENCE</scope>
</reference>
<dbReference type="SUPFAM" id="SSF53335">
    <property type="entry name" value="S-adenosyl-L-methionine-dependent methyltransferases"/>
    <property type="match status" value="1"/>
</dbReference>
<dbReference type="EMBL" id="LAZR01064017">
    <property type="protein sequence ID" value="KKK58373.1"/>
    <property type="molecule type" value="Genomic_DNA"/>
</dbReference>
<accession>A0A0F8WNZ8</accession>
<protein>
    <recommendedName>
        <fullName evidence="2">Methyltransferase FkbM domain-containing protein</fullName>
    </recommendedName>
</protein>
<name>A0A0F8WNZ8_9ZZZZ</name>
<comment type="caution">
    <text evidence="1">The sequence shown here is derived from an EMBL/GenBank/DDBJ whole genome shotgun (WGS) entry which is preliminary data.</text>
</comment>
<sequence>LPTMFDLREPLVVKMDTEGAEGEILTGSIEWILETHPSLLVAPHDRMYPDALLREVVPGLVAAYAHAVDSEGERLEWPDGPEPRMMIFTDLDVD</sequence>
<gene>
    <name evidence="1" type="ORF">LCGC14_3045070</name>
</gene>